<evidence type="ECO:0000313" key="2">
    <source>
        <dbReference type="EMBL" id="MBF1414671.1"/>
    </source>
</evidence>
<dbReference type="AlphaFoldDB" id="A0A930HXE7"/>
<feature type="signal peptide" evidence="1">
    <location>
        <begin position="1"/>
        <end position="24"/>
    </location>
</feature>
<evidence type="ECO:0000256" key="1">
    <source>
        <dbReference type="SAM" id="SignalP"/>
    </source>
</evidence>
<proteinExistence type="predicted"/>
<keyword evidence="1" id="KW-0732">Signal</keyword>
<sequence length="197" mass="22651">MKRSNLFKKAAWAFLMLAGLFTFASCSNDEEEDYKGSDSTVVNNKETELKLHGTWQSSENGSYVVLRNPKTGKETIVQYRRLDDKLIPYLNGKIADLDTLAGLSREDLGDRYFRIQFQPEGKLQSFEQKENGSWERDDDGNYGFNDDGFYMKIGGTNYTKLRITKLTLTELELTETTFDDHDLNEVVVKKVIQFVRA</sequence>
<evidence type="ECO:0000313" key="3">
    <source>
        <dbReference type="Proteomes" id="UP000757461"/>
    </source>
</evidence>
<gene>
    <name evidence="2" type="ORF">HXN33_03715</name>
</gene>
<accession>A0A930HXE7</accession>
<dbReference type="Proteomes" id="UP000757461">
    <property type="component" value="Unassembled WGS sequence"/>
</dbReference>
<evidence type="ECO:0008006" key="4">
    <source>
        <dbReference type="Google" id="ProtNLM"/>
    </source>
</evidence>
<organism evidence="2 3">
    <name type="scientific">Prevotella histicola</name>
    <dbReference type="NCBI Taxonomy" id="470565"/>
    <lineage>
        <taxon>Bacteria</taxon>
        <taxon>Pseudomonadati</taxon>
        <taxon>Bacteroidota</taxon>
        <taxon>Bacteroidia</taxon>
        <taxon>Bacteroidales</taxon>
        <taxon>Prevotellaceae</taxon>
        <taxon>Prevotella</taxon>
    </lineage>
</organism>
<name>A0A930HXE7_9BACT</name>
<dbReference type="EMBL" id="JABZSQ010000044">
    <property type="protein sequence ID" value="MBF1414671.1"/>
    <property type="molecule type" value="Genomic_DNA"/>
</dbReference>
<protein>
    <recommendedName>
        <fullName evidence="4">Lipocalin-like domain-containing protein</fullName>
    </recommendedName>
</protein>
<feature type="chain" id="PRO_5036674711" description="Lipocalin-like domain-containing protein" evidence="1">
    <location>
        <begin position="25"/>
        <end position="197"/>
    </location>
</feature>
<comment type="caution">
    <text evidence="2">The sequence shown here is derived from an EMBL/GenBank/DDBJ whole genome shotgun (WGS) entry which is preliminary data.</text>
</comment>
<reference evidence="2" key="1">
    <citation type="submission" date="2020-04" db="EMBL/GenBank/DDBJ databases">
        <title>Deep metagenomics examines the oral microbiome during advanced dental caries in children, revealing novel taxa and co-occurrences with host molecules.</title>
        <authorList>
            <person name="Baker J.L."/>
            <person name="Morton J.T."/>
            <person name="Dinis M."/>
            <person name="Alvarez R."/>
            <person name="Tran N.C."/>
            <person name="Knight R."/>
            <person name="Edlund A."/>
        </authorList>
    </citation>
    <scope>NUCLEOTIDE SEQUENCE</scope>
    <source>
        <strain evidence="2">JCVI_25_bin.9</strain>
    </source>
</reference>
<dbReference type="PROSITE" id="PS51257">
    <property type="entry name" value="PROKAR_LIPOPROTEIN"/>
    <property type="match status" value="1"/>
</dbReference>